<evidence type="ECO:0000313" key="4">
    <source>
        <dbReference type="Proteomes" id="UP000321323"/>
    </source>
</evidence>
<keyword evidence="4" id="KW-1185">Reference proteome</keyword>
<feature type="compositionally biased region" description="Low complexity" evidence="1">
    <location>
        <begin position="116"/>
        <end position="125"/>
    </location>
</feature>
<name>A0ABZ1UEW8_9BURK</name>
<dbReference type="EMBL" id="CP136508">
    <property type="protein sequence ID" value="WUR11305.1"/>
    <property type="molecule type" value="Genomic_DNA"/>
</dbReference>
<feature type="region of interest" description="Disordered" evidence="1">
    <location>
        <begin position="1"/>
        <end position="33"/>
    </location>
</feature>
<organism evidence="3 4">
    <name type="scientific">[Empedobacter] haloabium</name>
    <dbReference type="NCBI Taxonomy" id="592317"/>
    <lineage>
        <taxon>Bacteria</taxon>
        <taxon>Pseudomonadati</taxon>
        <taxon>Pseudomonadota</taxon>
        <taxon>Betaproteobacteria</taxon>
        <taxon>Burkholderiales</taxon>
        <taxon>Oxalobacteraceae</taxon>
        <taxon>Telluria group</taxon>
        <taxon>Telluria group incertae sedis</taxon>
    </lineage>
</organism>
<accession>A0ABZ1UEW8</accession>
<feature type="compositionally biased region" description="Pro residues" evidence="1">
    <location>
        <begin position="268"/>
        <end position="279"/>
    </location>
</feature>
<feature type="region of interest" description="Disordered" evidence="1">
    <location>
        <begin position="116"/>
        <end position="150"/>
    </location>
</feature>
<evidence type="ECO:0000313" key="3">
    <source>
        <dbReference type="EMBL" id="WUR11305.1"/>
    </source>
</evidence>
<feature type="transmembrane region" description="Helical" evidence="2">
    <location>
        <begin position="74"/>
        <end position="98"/>
    </location>
</feature>
<feature type="compositionally biased region" description="Basic and acidic residues" evidence="1">
    <location>
        <begin position="9"/>
        <end position="33"/>
    </location>
</feature>
<sequence length="279" mass="29419">MVVPMVPRARKETMMDNEHDNAGESARPDDRESVERRLLRLEFELDRLKSRQAESSAESDYRDARRQDWRERTIARLANGCIALLTGVLLLAALSLYWRYHLEKLRIDAVPPSAGQAAVPAAPATPGAPPAPGPPAPPAAPAAQPGAAAMPTTPRDIIERYVERQAEPAARGGAQLSLSVSGVVDLVQSLGKAGVIGAEAARDLTTELTKQGAEVAAHTVKALVDKYLGPAPAPAKAPAKDGGGPTQQVLVNVYPATPGQKATTPSRLPKPLPRCAPAA</sequence>
<feature type="compositionally biased region" description="Low complexity" evidence="1">
    <location>
        <begin position="141"/>
        <end position="150"/>
    </location>
</feature>
<feature type="compositionally biased region" description="Pro residues" evidence="1">
    <location>
        <begin position="126"/>
        <end position="140"/>
    </location>
</feature>
<gene>
    <name evidence="3" type="ORF">E7V67_016460</name>
</gene>
<evidence type="ECO:0000256" key="2">
    <source>
        <dbReference type="SAM" id="Phobius"/>
    </source>
</evidence>
<keyword evidence="2" id="KW-0472">Membrane</keyword>
<proteinExistence type="predicted"/>
<reference evidence="3 4" key="1">
    <citation type="journal article" date="2019" name="Int. J. Syst. Evol. Microbiol.">
        <title>The Draft Whole-Genome Sequence of the Antibiotic Producer Empedobacter haloabium ATCC 31962 Provides Indications for Its Taxonomic Reclassification.</title>
        <authorList>
            <person name="Miess H."/>
            <person name="Arlt P."/>
            <person name="Apel A.K."/>
            <person name="Weber T."/>
            <person name="Nieselt K."/>
            <person name="Hanssen F."/>
            <person name="Czemmel S."/>
            <person name="Nahnsen S."/>
            <person name="Gross H."/>
        </authorList>
    </citation>
    <scope>NUCLEOTIDE SEQUENCE [LARGE SCALE GENOMIC DNA]</scope>
    <source>
        <strain evidence="3 4">ATCC 31962</strain>
    </source>
</reference>
<evidence type="ECO:0000256" key="1">
    <source>
        <dbReference type="SAM" id="MobiDB-lite"/>
    </source>
</evidence>
<keyword evidence="2" id="KW-1133">Transmembrane helix</keyword>
<dbReference type="Proteomes" id="UP000321323">
    <property type="component" value="Chromosome"/>
</dbReference>
<feature type="region of interest" description="Disordered" evidence="1">
    <location>
        <begin position="232"/>
        <end position="279"/>
    </location>
</feature>
<protein>
    <submittedName>
        <fullName evidence="3">Uncharacterized protein</fullName>
    </submittedName>
</protein>
<keyword evidence="2" id="KW-0812">Transmembrane</keyword>